<dbReference type="Gene3D" id="3.40.1110.10">
    <property type="entry name" value="Calcium-transporting ATPase, cytoplasmic domain N"/>
    <property type="match status" value="1"/>
</dbReference>
<dbReference type="SUPFAM" id="SSF81665">
    <property type="entry name" value="Calcium ATPase, transmembrane domain M"/>
    <property type="match status" value="1"/>
</dbReference>
<keyword evidence="5 9" id="KW-1133">Transmembrane helix</keyword>
<keyword evidence="4 9" id="KW-0812">Transmembrane</keyword>
<evidence type="ECO:0000256" key="9">
    <source>
        <dbReference type="RuleBase" id="RU362081"/>
    </source>
</evidence>
<dbReference type="InterPro" id="IPR018303">
    <property type="entry name" value="ATPase_P-typ_P_site"/>
</dbReference>
<dbReference type="InterPro" id="IPR023298">
    <property type="entry name" value="ATPase_P-typ_TM_dom_sf"/>
</dbReference>
<dbReference type="Gene3D" id="2.70.150.10">
    <property type="entry name" value="Calcium-transporting ATPase, cytoplasmic transduction domain A"/>
    <property type="match status" value="1"/>
</dbReference>
<dbReference type="InterPro" id="IPR023214">
    <property type="entry name" value="HAD_sf"/>
</dbReference>
<sequence length="620" mass="67801">MFKSMTKDHKKELYKLILIGLASFGLAFATGHKHNDIGHPNWGVLLAFLLLYLIAAADVLKAAFEGIKRGQALDENFLMTIATLTAFIIGDYIEAIAVMVFYGFGELFEEIATHRSKENIKDLLDLVPDLANRVLEDGSIEEIDLDDVEVGDVLMVRDGEKVGVDGFVIEGRALVDTSSVTGESMPVEIEPGSEIISSSIVTDGIIKYRAEKEFDDSVAAKIIELIEDSHTAKSDSEKLITRFARIYTPIVVALAGLVAIVPPLFMGGAWSDYLFRAATFLVLSCPCALVLSVPLSFMSGLGLASREGILVKGSQYFEDLKVADILLTDKTGTLTTGEFVVKDIVYYDVDDKDELLDFIYNLEKMSTHPLAQGIVASLNREENPDLFEDVENEKGLGIKARTKDGREIKIGSARYVAYEGDVTDRAVFLAIDSKLAAKIIVEDEIKKGAKETINFLKGQFKEVGVVSGDSVFAVKDLADKLDIDIYHGEVMPKDKLEIMKAYQDAGHKVVFVGDGINDAPVLKNSDIGISMGETASDLAIESSDILIANGQFSQLERLMKIANITNLTVVQNIVFIMTVKILILILGLFGYASMWLAIIGDVGVSIAAILWAMRILKKNL</sequence>
<dbReference type="InterPro" id="IPR059000">
    <property type="entry name" value="ATPase_P-type_domA"/>
</dbReference>
<dbReference type="EC" id="7.2.2.21" evidence="7"/>
<keyword evidence="9" id="KW-0479">Metal-binding</keyword>
<comment type="subcellular location">
    <subcellularLocation>
        <location evidence="9">Cell membrane</location>
    </subcellularLocation>
    <subcellularLocation>
        <location evidence="1">Membrane</location>
        <topology evidence="1">Multi-pass membrane protein</topology>
    </subcellularLocation>
</comment>
<evidence type="ECO:0000313" key="12">
    <source>
        <dbReference type="Proteomes" id="UP001637994"/>
    </source>
</evidence>
<dbReference type="InterPro" id="IPR000210">
    <property type="entry name" value="BTB/POZ_dom"/>
</dbReference>
<evidence type="ECO:0000256" key="5">
    <source>
        <dbReference type="ARBA" id="ARBA00022989"/>
    </source>
</evidence>
<dbReference type="PROSITE" id="PS00154">
    <property type="entry name" value="ATPASE_E1_E2"/>
    <property type="match status" value="1"/>
</dbReference>
<keyword evidence="6 9" id="KW-0472">Membrane</keyword>
<dbReference type="PANTHER" id="PTHR48085">
    <property type="entry name" value="CADMIUM/ZINC-TRANSPORTING ATPASE HMA2-RELATED"/>
    <property type="match status" value="1"/>
</dbReference>
<keyword evidence="12" id="KW-1185">Reference proteome</keyword>
<evidence type="ECO:0000313" key="11">
    <source>
        <dbReference type="EMBL" id="MFO3666684.1"/>
    </source>
</evidence>
<dbReference type="PANTHER" id="PTHR48085:SF5">
    <property type="entry name" value="CADMIUM_ZINC-TRANSPORTING ATPASE HMA4-RELATED"/>
    <property type="match status" value="1"/>
</dbReference>
<dbReference type="NCBIfam" id="TIGR01494">
    <property type="entry name" value="ATPase_P-type"/>
    <property type="match status" value="1"/>
</dbReference>
<dbReference type="PROSITE" id="PS50097">
    <property type="entry name" value="BTB"/>
    <property type="match status" value="1"/>
</dbReference>
<feature type="transmembrane region" description="Helical" evidence="9">
    <location>
        <begin position="567"/>
        <end position="589"/>
    </location>
</feature>
<keyword evidence="9" id="KW-1003">Cell membrane</keyword>
<dbReference type="SUPFAM" id="SSF81653">
    <property type="entry name" value="Calcium ATPase, transduction domain A"/>
    <property type="match status" value="1"/>
</dbReference>
<dbReference type="InterPro" id="IPR036412">
    <property type="entry name" value="HAD-like_sf"/>
</dbReference>
<accession>A0ABW9MBV9</accession>
<feature type="transmembrane region" description="Helical" evidence="9">
    <location>
        <begin position="42"/>
        <end position="60"/>
    </location>
</feature>
<keyword evidence="9" id="KW-0547">Nucleotide-binding</keyword>
<dbReference type="InterPro" id="IPR051014">
    <property type="entry name" value="Cation_Transport_ATPase_IB"/>
</dbReference>
<dbReference type="InterPro" id="IPR008250">
    <property type="entry name" value="ATPase_P-typ_transduc_dom_A_sf"/>
</dbReference>
<evidence type="ECO:0000256" key="6">
    <source>
        <dbReference type="ARBA" id="ARBA00023136"/>
    </source>
</evidence>
<dbReference type="Proteomes" id="UP001637994">
    <property type="component" value="Unassembled WGS sequence"/>
</dbReference>
<evidence type="ECO:0000259" key="10">
    <source>
        <dbReference type="PROSITE" id="PS50097"/>
    </source>
</evidence>
<feature type="domain" description="BTB" evidence="10">
    <location>
        <begin position="287"/>
        <end position="361"/>
    </location>
</feature>
<dbReference type="EMBL" id="JBGMEF010000013">
    <property type="protein sequence ID" value="MFO3666684.1"/>
    <property type="molecule type" value="Genomic_DNA"/>
</dbReference>
<proteinExistence type="inferred from homology"/>
<feature type="transmembrane region" description="Helical" evidence="9">
    <location>
        <begin position="12"/>
        <end position="30"/>
    </location>
</feature>
<protein>
    <recommendedName>
        <fullName evidence="7">Cd(2+)-exporting ATPase</fullName>
        <ecNumber evidence="7">7.2.2.21</ecNumber>
    </recommendedName>
</protein>
<dbReference type="Gene3D" id="3.40.50.1000">
    <property type="entry name" value="HAD superfamily/HAD-like"/>
    <property type="match status" value="1"/>
</dbReference>
<dbReference type="NCBIfam" id="TIGR01525">
    <property type="entry name" value="ATPase-IB_hvy"/>
    <property type="match status" value="1"/>
</dbReference>
<evidence type="ECO:0000256" key="3">
    <source>
        <dbReference type="ARBA" id="ARBA00022539"/>
    </source>
</evidence>
<evidence type="ECO:0000256" key="8">
    <source>
        <dbReference type="ARBA" id="ARBA00049338"/>
    </source>
</evidence>
<keyword evidence="9" id="KW-0067">ATP-binding</keyword>
<dbReference type="Pfam" id="PF00122">
    <property type="entry name" value="E1-E2_ATPase"/>
    <property type="match status" value="1"/>
</dbReference>
<dbReference type="InterPro" id="IPR023299">
    <property type="entry name" value="ATPase_P-typ_cyto_dom_N"/>
</dbReference>
<name>A0ABW9MBV9_9FIRM</name>
<feature type="transmembrane region" description="Helical" evidence="9">
    <location>
        <begin position="595"/>
        <end position="616"/>
    </location>
</feature>
<evidence type="ECO:0000256" key="4">
    <source>
        <dbReference type="ARBA" id="ARBA00022692"/>
    </source>
</evidence>
<reference evidence="11 12" key="1">
    <citation type="journal article" date="2025" name="Anaerobe">
        <title>Description of Anaerococcus kampingiae sp. nov., Anaerococcus groningensis sp. nov., Anaerococcus martiniensis sp. nov., and Anaerococcus cruorum sp. nov., isolated from human clinical specimens.</title>
        <authorList>
            <person name="Boiten K.E."/>
            <person name="Meijer J."/>
            <person name="van Wezel E.M."/>
            <person name="Veloo A.C.M."/>
        </authorList>
    </citation>
    <scope>NUCLEOTIDE SEQUENCE [LARGE SCALE GENOMIC DNA]</scope>
    <source>
        <strain evidence="11 12">ENR0874</strain>
    </source>
</reference>
<evidence type="ECO:0000256" key="7">
    <source>
        <dbReference type="ARBA" id="ARBA00039103"/>
    </source>
</evidence>
<dbReference type="InterPro" id="IPR027256">
    <property type="entry name" value="P-typ_ATPase_IB"/>
</dbReference>
<gene>
    <name evidence="11" type="ORF">ACCQ42_02735</name>
</gene>
<dbReference type="NCBIfam" id="TIGR01512">
    <property type="entry name" value="ATPase-IB2_Cd"/>
    <property type="match status" value="1"/>
</dbReference>
<feature type="transmembrane region" description="Helical" evidence="9">
    <location>
        <begin position="277"/>
        <end position="297"/>
    </location>
</feature>
<dbReference type="RefSeq" id="WP_410035287.1">
    <property type="nucleotide sequence ID" value="NZ_JBGMEF010000013.1"/>
</dbReference>
<feature type="transmembrane region" description="Helical" evidence="9">
    <location>
        <begin position="246"/>
        <end position="265"/>
    </location>
</feature>
<comment type="catalytic activity">
    <reaction evidence="8">
        <text>Cd(2+)(in) + ATP + H2O = Cd(2+)(out) + ADP + phosphate + H(+)</text>
        <dbReference type="Rhea" id="RHEA:12132"/>
        <dbReference type="ChEBI" id="CHEBI:15377"/>
        <dbReference type="ChEBI" id="CHEBI:15378"/>
        <dbReference type="ChEBI" id="CHEBI:30616"/>
        <dbReference type="ChEBI" id="CHEBI:43474"/>
        <dbReference type="ChEBI" id="CHEBI:48775"/>
        <dbReference type="ChEBI" id="CHEBI:456216"/>
        <dbReference type="EC" id="7.2.2.21"/>
    </reaction>
</comment>
<dbReference type="PRINTS" id="PR00119">
    <property type="entry name" value="CATATPASE"/>
</dbReference>
<evidence type="ECO:0000256" key="1">
    <source>
        <dbReference type="ARBA" id="ARBA00004141"/>
    </source>
</evidence>
<dbReference type="InterPro" id="IPR001757">
    <property type="entry name" value="P_typ_ATPase"/>
</dbReference>
<keyword evidence="3" id="KW-0104">Cadmium</keyword>
<evidence type="ECO:0000256" key="2">
    <source>
        <dbReference type="ARBA" id="ARBA00006024"/>
    </source>
</evidence>
<organism evidence="11 12">
    <name type="scientific">Anaerococcus kampingae</name>
    <dbReference type="NCBI Taxonomy" id="3115614"/>
    <lineage>
        <taxon>Bacteria</taxon>
        <taxon>Bacillati</taxon>
        <taxon>Bacillota</taxon>
        <taxon>Tissierellia</taxon>
        <taxon>Tissierellales</taxon>
        <taxon>Peptoniphilaceae</taxon>
        <taxon>Anaerococcus</taxon>
    </lineage>
</organism>
<dbReference type="Pfam" id="PF00702">
    <property type="entry name" value="Hydrolase"/>
    <property type="match status" value="1"/>
</dbReference>
<comment type="similarity">
    <text evidence="2 9">Belongs to the cation transport ATPase (P-type) (TC 3.A.3) family. Type IB subfamily.</text>
</comment>
<dbReference type="SUPFAM" id="SSF56784">
    <property type="entry name" value="HAD-like"/>
    <property type="match status" value="1"/>
</dbReference>
<comment type="caution">
    <text evidence="11">The sequence shown here is derived from an EMBL/GenBank/DDBJ whole genome shotgun (WGS) entry which is preliminary data.</text>
</comment>